<evidence type="ECO:0000256" key="6">
    <source>
        <dbReference type="RuleBase" id="RU003983"/>
    </source>
</evidence>
<evidence type="ECO:0000313" key="8">
    <source>
        <dbReference type="EMBL" id="BDI14416.1"/>
    </source>
</evidence>
<sequence>MSNSFSFIYRRWLYLFLSVLVAIGIGVGSPQRSQAISLFDLLNQGIQIFQLSTISDREEVQLGKQINQQLVNSEIQLYRNQNVNRYVNQVGQQLAANSTRPDIPYTFQVVQDESVNAFATMGGYVYVTTGLLKAADNEAQLASVIAHEIGHIASRHSIEQMRQRAIARGFATVAGLERSTAVQIGVDLALRRPNSRQDEFEADQRGLRTLGRAGYAQSAMIAFMQKSLQQRSLPTFLSTHPATSDRITALRSDINSQKAYRGGGLNNAAYEAKIRPLS</sequence>
<dbReference type="Gene3D" id="3.30.2010.10">
    <property type="entry name" value="Metalloproteases ('zincins'), catalytic domain"/>
    <property type="match status" value="1"/>
</dbReference>
<protein>
    <submittedName>
        <fullName evidence="8">Peptidase</fullName>
    </submittedName>
</protein>
<accession>A0ABN6PTI8</accession>
<evidence type="ECO:0000256" key="2">
    <source>
        <dbReference type="ARBA" id="ARBA00022723"/>
    </source>
</evidence>
<dbReference type="Pfam" id="PF01435">
    <property type="entry name" value="Peptidase_M48"/>
    <property type="match status" value="1"/>
</dbReference>
<dbReference type="InterPro" id="IPR051156">
    <property type="entry name" value="Mito/Outer_Membr_Metalloprot"/>
</dbReference>
<evidence type="ECO:0000256" key="5">
    <source>
        <dbReference type="ARBA" id="ARBA00023049"/>
    </source>
</evidence>
<evidence type="ECO:0000259" key="7">
    <source>
        <dbReference type="Pfam" id="PF01435"/>
    </source>
</evidence>
<gene>
    <name evidence="8" type="ORF">ANSO36C_02180</name>
</gene>
<keyword evidence="4 6" id="KW-0862">Zinc</keyword>
<comment type="cofactor">
    <cofactor evidence="6">
        <name>Zn(2+)</name>
        <dbReference type="ChEBI" id="CHEBI:29105"/>
    </cofactor>
    <text evidence="6">Binds 1 zinc ion per subunit.</text>
</comment>
<name>A0ABN6PTI8_NOSCO</name>
<keyword evidence="2" id="KW-0479">Metal-binding</keyword>
<dbReference type="RefSeq" id="WP_251958001.1">
    <property type="nucleotide sequence ID" value="NZ_AP025732.1"/>
</dbReference>
<dbReference type="InterPro" id="IPR001915">
    <property type="entry name" value="Peptidase_M48"/>
</dbReference>
<comment type="similarity">
    <text evidence="6">Belongs to the peptidase M48 family.</text>
</comment>
<keyword evidence="9" id="KW-1185">Reference proteome</keyword>
<dbReference type="Proteomes" id="UP001055453">
    <property type="component" value="Chromosome"/>
</dbReference>
<reference evidence="8" key="1">
    <citation type="submission" date="2022-04" db="EMBL/GenBank/DDBJ databases">
        <title>Complete genome sequence of a cyanobacterium, Nostoc sp. SO-36, isolated in Antarctica.</title>
        <authorList>
            <person name="Kanesaki Y."/>
            <person name="Effendi D."/>
            <person name="Sakamoto T."/>
            <person name="Ohtani S."/>
            <person name="Awai K."/>
        </authorList>
    </citation>
    <scope>NUCLEOTIDE SEQUENCE</scope>
    <source>
        <strain evidence="8">SO-36</strain>
    </source>
</reference>
<evidence type="ECO:0000256" key="1">
    <source>
        <dbReference type="ARBA" id="ARBA00022670"/>
    </source>
</evidence>
<dbReference type="EMBL" id="AP025732">
    <property type="protein sequence ID" value="BDI14416.1"/>
    <property type="molecule type" value="Genomic_DNA"/>
</dbReference>
<organism evidence="8 9">
    <name type="scientific">Nostoc cf. commune SO-36</name>
    <dbReference type="NCBI Taxonomy" id="449208"/>
    <lineage>
        <taxon>Bacteria</taxon>
        <taxon>Bacillati</taxon>
        <taxon>Cyanobacteriota</taxon>
        <taxon>Cyanophyceae</taxon>
        <taxon>Nostocales</taxon>
        <taxon>Nostocaceae</taxon>
        <taxon>Nostoc</taxon>
    </lineage>
</organism>
<keyword evidence="1 6" id="KW-0645">Protease</keyword>
<keyword evidence="3 6" id="KW-0378">Hydrolase</keyword>
<evidence type="ECO:0000256" key="4">
    <source>
        <dbReference type="ARBA" id="ARBA00022833"/>
    </source>
</evidence>
<keyword evidence="5 6" id="KW-0482">Metalloprotease</keyword>
<evidence type="ECO:0000313" key="9">
    <source>
        <dbReference type="Proteomes" id="UP001055453"/>
    </source>
</evidence>
<proteinExistence type="inferred from homology"/>
<feature type="domain" description="Peptidase M48" evidence="7">
    <location>
        <begin position="84"/>
        <end position="252"/>
    </location>
</feature>
<dbReference type="PANTHER" id="PTHR22726">
    <property type="entry name" value="METALLOENDOPEPTIDASE OMA1"/>
    <property type="match status" value="1"/>
</dbReference>
<dbReference type="PANTHER" id="PTHR22726:SF1">
    <property type="entry name" value="METALLOENDOPEPTIDASE OMA1, MITOCHONDRIAL"/>
    <property type="match status" value="1"/>
</dbReference>
<evidence type="ECO:0000256" key="3">
    <source>
        <dbReference type="ARBA" id="ARBA00022801"/>
    </source>
</evidence>
<dbReference type="CDD" id="cd07333">
    <property type="entry name" value="M48C_bepA_like"/>
    <property type="match status" value="1"/>
</dbReference>